<accession>A0ACB8ZW50</accession>
<dbReference type="Proteomes" id="UP001055879">
    <property type="component" value="Linkage Group LG09"/>
</dbReference>
<evidence type="ECO:0000313" key="1">
    <source>
        <dbReference type="EMBL" id="KAI3701546.1"/>
    </source>
</evidence>
<reference evidence="2" key="1">
    <citation type="journal article" date="2022" name="Mol. Ecol. Resour.">
        <title>The genomes of chicory, endive, great burdock and yacon provide insights into Asteraceae palaeo-polyploidization history and plant inulin production.</title>
        <authorList>
            <person name="Fan W."/>
            <person name="Wang S."/>
            <person name="Wang H."/>
            <person name="Wang A."/>
            <person name="Jiang F."/>
            <person name="Liu H."/>
            <person name="Zhao H."/>
            <person name="Xu D."/>
            <person name="Zhang Y."/>
        </authorList>
    </citation>
    <scope>NUCLEOTIDE SEQUENCE [LARGE SCALE GENOMIC DNA]</scope>
    <source>
        <strain evidence="2">cv. Niubang</strain>
    </source>
</reference>
<organism evidence="1 2">
    <name type="scientific">Arctium lappa</name>
    <name type="common">Greater burdock</name>
    <name type="synonym">Lappa major</name>
    <dbReference type="NCBI Taxonomy" id="4217"/>
    <lineage>
        <taxon>Eukaryota</taxon>
        <taxon>Viridiplantae</taxon>
        <taxon>Streptophyta</taxon>
        <taxon>Embryophyta</taxon>
        <taxon>Tracheophyta</taxon>
        <taxon>Spermatophyta</taxon>
        <taxon>Magnoliopsida</taxon>
        <taxon>eudicotyledons</taxon>
        <taxon>Gunneridae</taxon>
        <taxon>Pentapetalae</taxon>
        <taxon>asterids</taxon>
        <taxon>campanulids</taxon>
        <taxon>Asterales</taxon>
        <taxon>Asteraceae</taxon>
        <taxon>Carduoideae</taxon>
        <taxon>Cardueae</taxon>
        <taxon>Arctiinae</taxon>
        <taxon>Arctium</taxon>
    </lineage>
</organism>
<gene>
    <name evidence="1" type="ORF">L6452_26716</name>
</gene>
<keyword evidence="2" id="KW-1185">Reference proteome</keyword>
<protein>
    <submittedName>
        <fullName evidence="1">Uncharacterized protein</fullName>
    </submittedName>
</protein>
<name>A0ACB8ZW50_ARCLA</name>
<comment type="caution">
    <text evidence="1">The sequence shown here is derived from an EMBL/GenBank/DDBJ whole genome shotgun (WGS) entry which is preliminary data.</text>
</comment>
<sequence length="437" mass="49934">MNARVEDINSWLEQYDDKVLAIWGMGGSGKTTLAQYIVSSNSRHFEVTSVVENIGSTFEKEQNLDKLFRKFANDILGAGRESMEQDRLRLYPALRKKKALIVLDDINEPSQFTNFLFDFRAINPQSKIIITTRSSYTHTQLTGHGIPISCREYKMQLLDDDESLELLSLHAFGSKFPMEGYNKLAKEVIQYCEGNPLALKVLGSSLSEDCSIIFWRSTLNLLKIEMNSGIQRVLVRSYNTLANKKNKELFLHIACFFVGEDKDYVEKILEPDYCASSGIKVLANRCLLSVLPNNKLMMHPLIQEMGRSIVLEESKHPAERSRAWHSSDSYKILRKGEGSKTMEGLALDMQVLWIDRPLSKSSDLKTDSLTKMDNLKLLLLNDVHLTGSYEEFSEDLRWLCWRHFRLTAIPSDLFQGNLVAIDMRDSNLEVFEPPILS</sequence>
<dbReference type="EMBL" id="CM042055">
    <property type="protein sequence ID" value="KAI3701546.1"/>
    <property type="molecule type" value="Genomic_DNA"/>
</dbReference>
<evidence type="ECO:0000313" key="2">
    <source>
        <dbReference type="Proteomes" id="UP001055879"/>
    </source>
</evidence>
<reference evidence="1 2" key="2">
    <citation type="journal article" date="2022" name="Mol. Ecol. Resour.">
        <title>The genomes of chicory, endive, great burdock and yacon provide insights into Asteraceae paleo-polyploidization history and plant inulin production.</title>
        <authorList>
            <person name="Fan W."/>
            <person name="Wang S."/>
            <person name="Wang H."/>
            <person name="Wang A."/>
            <person name="Jiang F."/>
            <person name="Liu H."/>
            <person name="Zhao H."/>
            <person name="Xu D."/>
            <person name="Zhang Y."/>
        </authorList>
    </citation>
    <scope>NUCLEOTIDE SEQUENCE [LARGE SCALE GENOMIC DNA]</scope>
    <source>
        <strain evidence="2">cv. Niubang</strain>
    </source>
</reference>
<proteinExistence type="predicted"/>